<dbReference type="InterPro" id="IPR037151">
    <property type="entry name" value="AlkB-like_sf"/>
</dbReference>
<dbReference type="RefSeq" id="WP_311534593.1">
    <property type="nucleotide sequence ID" value="NZ_JAVRHQ010000009.1"/>
</dbReference>
<comment type="caution">
    <text evidence="2">The sequence shown here is derived from an EMBL/GenBank/DDBJ whole genome shotgun (WGS) entry which is preliminary data.</text>
</comment>
<accession>A0ABU3C9G4</accession>
<evidence type="ECO:0000313" key="3">
    <source>
        <dbReference type="Proteomes" id="UP001262889"/>
    </source>
</evidence>
<dbReference type="PANTHER" id="PTHR31212:SF4">
    <property type="entry name" value="ALPHA-KETOGLUTARATE-DEPENDENT DIOXYGENASE ALKB HOMOLOG 3"/>
    <property type="match status" value="1"/>
</dbReference>
<name>A0ABU3C9G4_9FLAO</name>
<keyword evidence="2" id="KW-0560">Oxidoreductase</keyword>
<keyword evidence="2" id="KW-0223">Dioxygenase</keyword>
<feature type="domain" description="Fe2OG dioxygenase" evidence="1">
    <location>
        <begin position="97"/>
        <end position="194"/>
    </location>
</feature>
<keyword evidence="3" id="KW-1185">Reference proteome</keyword>
<dbReference type="InterPro" id="IPR005123">
    <property type="entry name" value="Oxoglu/Fe-dep_dioxygenase_dom"/>
</dbReference>
<evidence type="ECO:0000259" key="1">
    <source>
        <dbReference type="PROSITE" id="PS51471"/>
    </source>
</evidence>
<dbReference type="SUPFAM" id="SSF51197">
    <property type="entry name" value="Clavaminate synthase-like"/>
    <property type="match status" value="1"/>
</dbReference>
<dbReference type="PANTHER" id="PTHR31212">
    <property type="entry name" value="ALPHA-KETOGLUTARATE-DEPENDENT DIOXYGENASE ALKB HOMOLOG 3"/>
    <property type="match status" value="1"/>
</dbReference>
<dbReference type="PROSITE" id="PS51471">
    <property type="entry name" value="FE2OG_OXY"/>
    <property type="match status" value="1"/>
</dbReference>
<proteinExistence type="predicted"/>
<dbReference type="Gene3D" id="2.60.120.590">
    <property type="entry name" value="Alpha-ketoglutarate-dependent dioxygenase AlkB-like"/>
    <property type="match status" value="1"/>
</dbReference>
<sequence>MMNIETPNLPDAEILYFPDFFSETEADLYSERILKDTAWRQDKIKIFGKEMLQPRLTALFAENTKSYTYSGLTMHPEAFPEVLLEIKQAVEKVSEVRFTACLLNLYRNGRDSMGWHADDEKELGRNPEIASVSFGAERIFHLKHKKKNARFKLKLENGSLLIMKGSTQHFWKHQLPKTKMEIGHRINLTFRKID</sequence>
<reference evidence="2 3" key="1">
    <citation type="submission" date="2023-09" db="EMBL/GenBank/DDBJ databases">
        <authorList>
            <person name="Rey-Velasco X."/>
        </authorList>
    </citation>
    <scope>NUCLEOTIDE SEQUENCE [LARGE SCALE GENOMIC DNA]</scope>
    <source>
        <strain evidence="2 3">F363</strain>
    </source>
</reference>
<gene>
    <name evidence="2" type="ORF">RM553_09020</name>
</gene>
<dbReference type="InterPro" id="IPR027450">
    <property type="entry name" value="AlkB-like"/>
</dbReference>
<dbReference type="EMBL" id="JAVRHQ010000009">
    <property type="protein sequence ID" value="MDT0642971.1"/>
    <property type="molecule type" value="Genomic_DNA"/>
</dbReference>
<protein>
    <submittedName>
        <fullName evidence="2">Alpha-ketoglutarate-dependent dioxygenase AlkB</fullName>
    </submittedName>
</protein>
<dbReference type="Proteomes" id="UP001262889">
    <property type="component" value="Unassembled WGS sequence"/>
</dbReference>
<dbReference type="InterPro" id="IPR032854">
    <property type="entry name" value="ALKBH3"/>
</dbReference>
<organism evidence="2 3">
    <name type="scientific">Autumnicola tepida</name>
    <dbReference type="NCBI Taxonomy" id="3075595"/>
    <lineage>
        <taxon>Bacteria</taxon>
        <taxon>Pseudomonadati</taxon>
        <taxon>Bacteroidota</taxon>
        <taxon>Flavobacteriia</taxon>
        <taxon>Flavobacteriales</taxon>
        <taxon>Flavobacteriaceae</taxon>
        <taxon>Autumnicola</taxon>
    </lineage>
</organism>
<evidence type="ECO:0000313" key="2">
    <source>
        <dbReference type="EMBL" id="MDT0642971.1"/>
    </source>
</evidence>
<dbReference type="GO" id="GO:0051213">
    <property type="term" value="F:dioxygenase activity"/>
    <property type="evidence" value="ECO:0007669"/>
    <property type="project" value="UniProtKB-KW"/>
</dbReference>
<dbReference type="Pfam" id="PF13532">
    <property type="entry name" value="2OG-FeII_Oxy_2"/>
    <property type="match status" value="1"/>
</dbReference>